<gene>
    <name evidence="1" type="ORF">RF55_12672</name>
</gene>
<comment type="caution">
    <text evidence="1">The sequence shown here is derived from an EMBL/GenBank/DDBJ whole genome shotgun (WGS) entry which is preliminary data.</text>
</comment>
<dbReference type="AlphaFoldDB" id="A0A0J7KCF8"/>
<dbReference type="PaxDb" id="67767-A0A0J7KCF8"/>
<accession>A0A0J7KCF8</accession>
<evidence type="ECO:0000313" key="2">
    <source>
        <dbReference type="Proteomes" id="UP000036403"/>
    </source>
</evidence>
<organism evidence="1 2">
    <name type="scientific">Lasius niger</name>
    <name type="common">Black garden ant</name>
    <dbReference type="NCBI Taxonomy" id="67767"/>
    <lineage>
        <taxon>Eukaryota</taxon>
        <taxon>Metazoa</taxon>
        <taxon>Ecdysozoa</taxon>
        <taxon>Arthropoda</taxon>
        <taxon>Hexapoda</taxon>
        <taxon>Insecta</taxon>
        <taxon>Pterygota</taxon>
        <taxon>Neoptera</taxon>
        <taxon>Endopterygota</taxon>
        <taxon>Hymenoptera</taxon>
        <taxon>Apocrita</taxon>
        <taxon>Aculeata</taxon>
        <taxon>Formicoidea</taxon>
        <taxon>Formicidae</taxon>
        <taxon>Formicinae</taxon>
        <taxon>Lasius</taxon>
        <taxon>Lasius</taxon>
    </lineage>
</organism>
<keyword evidence="2" id="KW-1185">Reference proteome</keyword>
<dbReference type="Proteomes" id="UP000036403">
    <property type="component" value="Unassembled WGS sequence"/>
</dbReference>
<protein>
    <submittedName>
        <fullName evidence="1">Uncharacterized protein</fullName>
    </submittedName>
</protein>
<evidence type="ECO:0000313" key="1">
    <source>
        <dbReference type="EMBL" id="KMQ87919.1"/>
    </source>
</evidence>
<sequence length="653" mass="74391">MEAICLICKKLLSDGASVIVGRGINTLRDAILREMTERSNIYVVQRDEEDAGTSQSFASSPPWSKIRSSEPVFNFKERCFFCGEEANEKKESRKHQEYRTKIKPNEENKIGRPLDDKIILAMEDIFSYIENNDDCQFTFTELKGVLNDYIPDDKTIKTKLIERYGNNIVITTTSTDSSIISFRDTQYEILNKEWYKNQKAKISEEQFRVLETAAAIIREDICSVATDINYYPPTNQMFDNINDKIPNSLTYLLESIILKHKKGKLEQLKLKCTVISHAIMTAVCPRSLLSRLQIGLSVFLHRRFGSKRILDILSNLGLSSYKETVMYEVAAVYHPRPNILPPHKGTLVQYAGDNADINVYTIDHNTVHIMGIIQIITQADAVIAEEPIARWTQMPTAKDIAAIAHVPIQVYDNYGVSRLSKIEVENINCDEITTVMLHKTDIVWMYGKWDDISEVPGWNGYMECLARNNKNFSVSRIIFLPFIHQPASNYNTIYTTVKCAFDNGRMYGYGTCIVTFDQPLYMKAREIVAASKDTSELSKITVRLGGFHLLISFLGSIGYLMAGSGLKEVLNIIYAPNSVDKMLNGHAYVRAVRGHTLLHLALSTIIYKDIDIDDYTHDMFRLSIQDVNEHRISYEEIESSIFLIHYSINSTNS</sequence>
<name>A0A0J7KCF8_LASNI</name>
<proteinExistence type="predicted"/>
<dbReference type="EMBL" id="LBMM01009724">
    <property type="protein sequence ID" value="KMQ87919.1"/>
    <property type="molecule type" value="Genomic_DNA"/>
</dbReference>
<reference evidence="1 2" key="1">
    <citation type="submission" date="2015-04" db="EMBL/GenBank/DDBJ databases">
        <title>Lasius niger genome sequencing.</title>
        <authorList>
            <person name="Konorov E.A."/>
            <person name="Nikitin M.A."/>
            <person name="Kirill M.V."/>
            <person name="Chang P."/>
        </authorList>
    </citation>
    <scope>NUCLEOTIDE SEQUENCE [LARGE SCALE GENOMIC DNA]</scope>
    <source>
        <tissue evidence="1">Whole</tissue>
    </source>
</reference>
<dbReference type="OrthoDB" id="7699940at2759"/>
<dbReference type="PANTHER" id="PTHR46704">
    <property type="entry name" value="CXC DOMAIN-CONTAINING PROTEIN-RELATED"/>
    <property type="match status" value="1"/>
</dbReference>
<dbReference type="PANTHER" id="PTHR46704:SF1">
    <property type="entry name" value="TELOMERE LENGTH REGULATION PROTEIN TEL2 HOMOLOG"/>
    <property type="match status" value="1"/>
</dbReference>